<reference evidence="1 2" key="1">
    <citation type="submission" date="2022-11" db="EMBL/GenBank/DDBJ databases">
        <title>Acinetobacter entericus sp. nov., isolated from the gut of the plastic-eating larvae of the Coleoptera insect Zophobas atratus.</title>
        <authorList>
            <person name="Dong X."/>
            <person name="Yang Y."/>
        </authorList>
    </citation>
    <scope>NUCLEOTIDE SEQUENCE [LARGE SCALE GENOMIC DNA]</scope>
    <source>
        <strain evidence="1 2">BIT-DXN8</strain>
    </source>
</reference>
<protein>
    <submittedName>
        <fullName evidence="1">Uncharacterized protein</fullName>
    </submittedName>
</protein>
<accession>A0ABT3NEG6</accession>
<proteinExistence type="predicted"/>
<dbReference type="EMBL" id="JAPEQW010000002">
    <property type="protein sequence ID" value="MCW8037907.1"/>
    <property type="molecule type" value="Genomic_DNA"/>
</dbReference>
<dbReference type="RefSeq" id="WP_265464614.1">
    <property type="nucleotide sequence ID" value="NZ_JAPEQW010000002.1"/>
</dbReference>
<keyword evidence="2" id="KW-1185">Reference proteome</keyword>
<organism evidence="1 2">
    <name type="scientific">Acinetobacter entericus</name>
    <dbReference type="NCBI Taxonomy" id="2989714"/>
    <lineage>
        <taxon>Bacteria</taxon>
        <taxon>Pseudomonadati</taxon>
        <taxon>Pseudomonadota</taxon>
        <taxon>Gammaproteobacteria</taxon>
        <taxon>Moraxellales</taxon>
        <taxon>Moraxellaceae</taxon>
        <taxon>Acinetobacter</taxon>
    </lineage>
</organism>
<gene>
    <name evidence="1" type="ORF">OKC24_01740</name>
</gene>
<evidence type="ECO:0000313" key="2">
    <source>
        <dbReference type="Proteomes" id="UP001209682"/>
    </source>
</evidence>
<name>A0ABT3NEG6_9GAMM</name>
<evidence type="ECO:0000313" key="1">
    <source>
        <dbReference type="EMBL" id="MCW8037907.1"/>
    </source>
</evidence>
<dbReference type="Proteomes" id="UP001209682">
    <property type="component" value="Unassembled WGS sequence"/>
</dbReference>
<sequence>MDYLKAKLEPKGASEVHEYMMLPFAAFVMNDGYIPVEHCKKKKAIFIKEGEPSIVFGSNGSMNDHAQARYRVFLKVYLKHGAPFMRKLRSQIKVKKSADAA</sequence>
<comment type="caution">
    <text evidence="1">The sequence shown here is derived from an EMBL/GenBank/DDBJ whole genome shotgun (WGS) entry which is preliminary data.</text>
</comment>